<dbReference type="Gene3D" id="3.40.50.300">
    <property type="entry name" value="P-loop containing nucleotide triphosphate hydrolases"/>
    <property type="match status" value="1"/>
</dbReference>
<evidence type="ECO:0000259" key="2">
    <source>
        <dbReference type="Pfam" id="PF00005"/>
    </source>
</evidence>
<keyword evidence="3" id="KW-0547">Nucleotide-binding</keyword>
<gene>
    <name evidence="3" type="ORF">RWD45_12255</name>
</gene>
<dbReference type="EMBL" id="JAWDIQ010000002">
    <property type="protein sequence ID" value="MDY0409195.1"/>
    <property type="molecule type" value="Genomic_DNA"/>
</dbReference>
<keyword evidence="1" id="KW-0472">Membrane</keyword>
<dbReference type="InterPro" id="IPR027417">
    <property type="entry name" value="P-loop_NTPase"/>
</dbReference>
<sequence length="40" mass="4302">MLGLLGPNGAGKTTLISMLTGVLKQILVRLLFVGITYERN</sequence>
<keyword evidence="4" id="KW-1185">Reference proteome</keyword>
<keyword evidence="1" id="KW-1133">Transmembrane helix</keyword>
<dbReference type="Proteomes" id="UP001275315">
    <property type="component" value="Unassembled WGS sequence"/>
</dbReference>
<evidence type="ECO:0000313" key="3">
    <source>
        <dbReference type="EMBL" id="MDY0409195.1"/>
    </source>
</evidence>
<protein>
    <submittedName>
        <fullName evidence="3">ATP-binding cassette domain-containing protein</fullName>
    </submittedName>
</protein>
<reference evidence="3 4" key="1">
    <citation type="submission" date="2023-10" db="EMBL/GenBank/DDBJ databases">
        <title>Virgibacillus soli CC-YMP-6 genome.</title>
        <authorList>
            <person name="Miliotis G."/>
            <person name="Sengupta P."/>
            <person name="Hameed A."/>
            <person name="Chuvochina M."/>
            <person name="Mcdonagh F."/>
            <person name="Simpson A.C."/>
            <person name="Singh N.K."/>
            <person name="Rekha P.D."/>
            <person name="Raman K."/>
            <person name="Hugenholtz P."/>
            <person name="Venkateswaran K."/>
        </authorList>
    </citation>
    <scope>NUCLEOTIDE SEQUENCE [LARGE SCALE GENOMIC DNA]</scope>
    <source>
        <strain evidence="3 4">CC-YMP-6</strain>
    </source>
</reference>
<comment type="caution">
    <text evidence="3">The sequence shown here is derived from an EMBL/GenBank/DDBJ whole genome shotgun (WGS) entry which is preliminary data.</text>
</comment>
<dbReference type="GO" id="GO:0005524">
    <property type="term" value="F:ATP binding"/>
    <property type="evidence" value="ECO:0007669"/>
    <property type="project" value="UniProtKB-KW"/>
</dbReference>
<name>A0ABU5CUS8_9BACI</name>
<keyword evidence="1" id="KW-0812">Transmembrane</keyword>
<feature type="transmembrane region" description="Helical" evidence="1">
    <location>
        <begin position="15"/>
        <end position="37"/>
    </location>
</feature>
<evidence type="ECO:0000256" key="1">
    <source>
        <dbReference type="SAM" id="Phobius"/>
    </source>
</evidence>
<dbReference type="SUPFAM" id="SSF52540">
    <property type="entry name" value="P-loop containing nucleoside triphosphate hydrolases"/>
    <property type="match status" value="1"/>
</dbReference>
<proteinExistence type="predicted"/>
<feature type="domain" description="ABC transporter" evidence="2">
    <location>
        <begin position="2"/>
        <end position="25"/>
    </location>
</feature>
<accession>A0ABU5CUS8</accession>
<evidence type="ECO:0000313" key="4">
    <source>
        <dbReference type="Proteomes" id="UP001275315"/>
    </source>
</evidence>
<dbReference type="Pfam" id="PF00005">
    <property type="entry name" value="ABC_tran"/>
    <property type="match status" value="1"/>
</dbReference>
<dbReference type="InterPro" id="IPR003439">
    <property type="entry name" value="ABC_transporter-like_ATP-bd"/>
</dbReference>
<organism evidence="3 4">
    <name type="scientific">Paracerasibacillus soli</name>
    <dbReference type="NCBI Taxonomy" id="480284"/>
    <lineage>
        <taxon>Bacteria</taxon>
        <taxon>Bacillati</taxon>
        <taxon>Bacillota</taxon>
        <taxon>Bacilli</taxon>
        <taxon>Bacillales</taxon>
        <taxon>Bacillaceae</taxon>
        <taxon>Paracerasibacillus</taxon>
    </lineage>
</organism>
<keyword evidence="3" id="KW-0067">ATP-binding</keyword>